<keyword evidence="2" id="KW-1185">Reference proteome</keyword>
<reference evidence="1" key="1">
    <citation type="submission" date="2021-01" db="EMBL/GenBank/DDBJ databases">
        <title>Complete genome sequence of Clostridiales bacterium R-7.</title>
        <authorList>
            <person name="Mahoney-Kurpe S.C."/>
            <person name="Palevich N."/>
            <person name="Koike S."/>
            <person name="Moon C.D."/>
            <person name="Attwood G.T."/>
        </authorList>
    </citation>
    <scope>NUCLEOTIDE SEQUENCE</scope>
    <source>
        <strain evidence="1">R-7</strain>
    </source>
</reference>
<accession>A0AC61MXH5</accession>
<organism evidence="1 2">
    <name type="scientific">Aristaeella hokkaidonensis</name>
    <dbReference type="NCBI Taxonomy" id="3046382"/>
    <lineage>
        <taxon>Bacteria</taxon>
        <taxon>Bacillati</taxon>
        <taxon>Bacillota</taxon>
        <taxon>Clostridia</taxon>
        <taxon>Eubacteriales</taxon>
        <taxon>Aristaeellaceae</taxon>
        <taxon>Aristaeella</taxon>
    </lineage>
</organism>
<evidence type="ECO:0000313" key="1">
    <source>
        <dbReference type="EMBL" id="QUC67457.1"/>
    </source>
</evidence>
<evidence type="ECO:0000313" key="2">
    <source>
        <dbReference type="Proteomes" id="UP000682782"/>
    </source>
</evidence>
<sequence>MSNVVGPDTAPDRNLKFEKLVDQYQKPVLHMCYLYLCDKTLAEDAVQDTFLKVYQNLDTYRHESSEKTWIMRIAINTCYNINHSGWFRFFNHGVTPEMMPDEAVQTDEDDEELTIAITKLPIKLREVILLHYYQGLKVNEVADALGIAQSSVSGRLKRGRERLKCLLEGRELDE</sequence>
<dbReference type="EMBL" id="CP068393">
    <property type="protein sequence ID" value="QUC67457.1"/>
    <property type="molecule type" value="Genomic_DNA"/>
</dbReference>
<gene>
    <name evidence="1" type="ORF">JYE49_01780</name>
</gene>
<name>A0AC61MXH5_9FIRM</name>
<proteinExistence type="predicted"/>
<protein>
    <submittedName>
        <fullName evidence="1">Sigma-70 family RNA polymerase sigma factor</fullName>
    </submittedName>
</protein>
<dbReference type="Proteomes" id="UP000682782">
    <property type="component" value="Chromosome"/>
</dbReference>